<protein>
    <submittedName>
        <fullName evidence="16">Iron complex outermembrane recepter protein</fullName>
    </submittedName>
</protein>
<reference evidence="17" key="1">
    <citation type="submission" date="2017-02" db="EMBL/GenBank/DDBJ databases">
        <authorList>
            <person name="Varghese N."/>
            <person name="Submissions S."/>
        </authorList>
    </citation>
    <scope>NUCLEOTIDE SEQUENCE [LARGE SCALE GENOMIC DNA]</scope>
    <source>
        <strain evidence="17">UM2</strain>
    </source>
</reference>
<dbReference type="InterPro" id="IPR036942">
    <property type="entry name" value="Beta-barrel_TonB_sf"/>
</dbReference>
<evidence type="ECO:0000256" key="3">
    <source>
        <dbReference type="ARBA" id="ARBA00022452"/>
    </source>
</evidence>
<evidence type="ECO:0000313" key="17">
    <source>
        <dbReference type="Proteomes" id="UP000189818"/>
    </source>
</evidence>
<accession>A0A1T5FT61</accession>
<dbReference type="CDD" id="cd01347">
    <property type="entry name" value="ligand_gated_channel"/>
    <property type="match status" value="1"/>
</dbReference>
<evidence type="ECO:0000313" key="16">
    <source>
        <dbReference type="EMBL" id="SKB99358.1"/>
    </source>
</evidence>
<dbReference type="PANTHER" id="PTHR32552">
    <property type="entry name" value="FERRICHROME IRON RECEPTOR-RELATED"/>
    <property type="match status" value="1"/>
</dbReference>
<evidence type="ECO:0000256" key="7">
    <source>
        <dbReference type="ARBA" id="ARBA00023065"/>
    </source>
</evidence>
<evidence type="ECO:0000256" key="13">
    <source>
        <dbReference type="SAM" id="SignalP"/>
    </source>
</evidence>
<dbReference type="AlphaFoldDB" id="A0A1T5FT61"/>
<keyword evidence="5 11" id="KW-0812">Transmembrane</keyword>
<dbReference type="InterPro" id="IPR012910">
    <property type="entry name" value="Plug_dom"/>
</dbReference>
<dbReference type="Proteomes" id="UP000189818">
    <property type="component" value="Unassembled WGS sequence"/>
</dbReference>
<evidence type="ECO:0000256" key="2">
    <source>
        <dbReference type="ARBA" id="ARBA00022448"/>
    </source>
</evidence>
<gene>
    <name evidence="16" type="ORF">SAMN06295920_110199</name>
</gene>
<dbReference type="Pfam" id="PF00593">
    <property type="entry name" value="TonB_dep_Rec_b-barrel"/>
    <property type="match status" value="1"/>
</dbReference>
<keyword evidence="6" id="KW-0408">Iron</keyword>
<keyword evidence="8 12" id="KW-0798">TonB box</keyword>
<dbReference type="InterPro" id="IPR000531">
    <property type="entry name" value="Beta-barrel_TonB"/>
</dbReference>
<evidence type="ECO:0000256" key="1">
    <source>
        <dbReference type="ARBA" id="ARBA00004571"/>
    </source>
</evidence>
<evidence type="ECO:0000256" key="5">
    <source>
        <dbReference type="ARBA" id="ARBA00022692"/>
    </source>
</evidence>
<keyword evidence="4" id="KW-0410">Iron transport</keyword>
<feature type="signal peptide" evidence="13">
    <location>
        <begin position="1"/>
        <end position="19"/>
    </location>
</feature>
<evidence type="ECO:0000259" key="15">
    <source>
        <dbReference type="Pfam" id="PF07715"/>
    </source>
</evidence>
<keyword evidence="7" id="KW-0406">Ion transport</keyword>
<evidence type="ECO:0000256" key="11">
    <source>
        <dbReference type="PROSITE-ProRule" id="PRU01360"/>
    </source>
</evidence>
<evidence type="ECO:0000256" key="8">
    <source>
        <dbReference type="ARBA" id="ARBA00023077"/>
    </source>
</evidence>
<dbReference type="EMBL" id="FUYM01000010">
    <property type="protein sequence ID" value="SKB99358.1"/>
    <property type="molecule type" value="Genomic_DNA"/>
</dbReference>
<dbReference type="Pfam" id="PF07715">
    <property type="entry name" value="Plug"/>
    <property type="match status" value="1"/>
</dbReference>
<name>A0A1T5FT61_9SPHN</name>
<evidence type="ECO:0000256" key="6">
    <source>
        <dbReference type="ARBA" id="ARBA00023004"/>
    </source>
</evidence>
<keyword evidence="10 11" id="KW-0998">Cell outer membrane</keyword>
<dbReference type="Gene3D" id="2.40.170.20">
    <property type="entry name" value="TonB-dependent receptor, beta-barrel domain"/>
    <property type="match status" value="1"/>
</dbReference>
<comment type="subcellular location">
    <subcellularLocation>
        <location evidence="1 11">Cell outer membrane</location>
        <topology evidence="1 11">Multi-pass membrane protein</topology>
    </subcellularLocation>
</comment>
<comment type="similarity">
    <text evidence="11 12">Belongs to the TonB-dependent receptor family.</text>
</comment>
<keyword evidence="9 11" id="KW-0472">Membrane</keyword>
<organism evidence="16 17">
    <name type="scientific">Rhizorhabdus histidinilytica</name>
    <dbReference type="NCBI Taxonomy" id="439228"/>
    <lineage>
        <taxon>Bacteria</taxon>
        <taxon>Pseudomonadati</taxon>
        <taxon>Pseudomonadota</taxon>
        <taxon>Alphaproteobacteria</taxon>
        <taxon>Sphingomonadales</taxon>
        <taxon>Sphingomonadaceae</taxon>
        <taxon>Rhizorhabdus</taxon>
    </lineage>
</organism>
<sequence length="745" mass="81194">MASAAALGMALVSPAYAQAADPNPDGIQDIVVYAQKKARGEQLQKVPMAISAIDSKTIEASHAIDIRDIGRLVPNAQLDGVGTFPGFANFFMRGVGVSTSVRSLDPAVNIIQDGMVIGYQAGAVLDTFDTEGVEVLRGPQGVLFGRNASGGAVSLRSKRPTGKSEATFKVTLGNANTVETRTGLETAIVEDKVFARLAVLTRNNDGFFHNRNSGTFVTVPAATNANPTGAAAAQHKEGRVGGADEVVVKSTWVFNVAEATRFTLLGQYINFKDGGGATRSFFVPGSPQRQQQTLWGYTPADKKWGVNLGTPGYTDIKGFHIIGELSQDIGAGTLTAIGAYRKVSYDSTLNVGGDPFDVLLFPDGEEDAKQSSFEARYNITIADRFDLLVGGFYFNLKEDVFEKRLTRLPTTTLDRYTVNVWDQDIKSYAAFANLDFHITPELTASAGVRYSKDTKRMHVQPLVNCPGQSFESCVLNFLDAKKSWDDVSPRFVVNYKVQPNIMLYASYSRGYRAGNFNARAPSAGGAVTPANPETVASYEVGVKSDLLNNRLRINLGYYRQKYDDIQRLVQFAVAGESPAQQLFNAAKATIQGIELETAFAPVRGLRFDGSLGYTDAKYDSFNNLTGLPAGVSATSLRFDRVPKWTAYIGGSYETDLGDDSSLSFRTGYTWRSHVYTDVLNTPLLEQKAYGLWDANVTYERGRWSVSLFGRNLANTEYAEIKSPNIGYNAFGGMPRYYGVEFGVRF</sequence>
<dbReference type="STRING" id="439228.SAMN06295920_110199"/>
<dbReference type="GO" id="GO:0009279">
    <property type="term" value="C:cell outer membrane"/>
    <property type="evidence" value="ECO:0007669"/>
    <property type="project" value="UniProtKB-SubCell"/>
</dbReference>
<evidence type="ECO:0000256" key="10">
    <source>
        <dbReference type="ARBA" id="ARBA00023237"/>
    </source>
</evidence>
<dbReference type="InterPro" id="IPR039426">
    <property type="entry name" value="TonB-dep_rcpt-like"/>
</dbReference>
<evidence type="ECO:0000259" key="14">
    <source>
        <dbReference type="Pfam" id="PF00593"/>
    </source>
</evidence>
<feature type="domain" description="TonB-dependent receptor plug" evidence="15">
    <location>
        <begin position="43"/>
        <end position="152"/>
    </location>
</feature>
<evidence type="ECO:0000256" key="12">
    <source>
        <dbReference type="RuleBase" id="RU003357"/>
    </source>
</evidence>
<dbReference type="SUPFAM" id="SSF56935">
    <property type="entry name" value="Porins"/>
    <property type="match status" value="1"/>
</dbReference>
<feature type="domain" description="TonB-dependent receptor-like beta-barrel" evidence="14">
    <location>
        <begin position="273"/>
        <end position="712"/>
    </location>
</feature>
<keyword evidence="3 11" id="KW-1134">Transmembrane beta strand</keyword>
<keyword evidence="13" id="KW-0732">Signal</keyword>
<keyword evidence="2 11" id="KW-0813">Transport</keyword>
<evidence type="ECO:0000256" key="9">
    <source>
        <dbReference type="ARBA" id="ARBA00023136"/>
    </source>
</evidence>
<dbReference type="PANTHER" id="PTHR32552:SF81">
    <property type="entry name" value="TONB-DEPENDENT OUTER MEMBRANE RECEPTOR"/>
    <property type="match status" value="1"/>
</dbReference>
<proteinExistence type="inferred from homology"/>
<dbReference type="PROSITE" id="PS52016">
    <property type="entry name" value="TONB_DEPENDENT_REC_3"/>
    <property type="match status" value="1"/>
</dbReference>
<keyword evidence="17" id="KW-1185">Reference proteome</keyword>
<dbReference type="GO" id="GO:0006826">
    <property type="term" value="P:iron ion transport"/>
    <property type="evidence" value="ECO:0007669"/>
    <property type="project" value="UniProtKB-KW"/>
</dbReference>
<evidence type="ECO:0000256" key="4">
    <source>
        <dbReference type="ARBA" id="ARBA00022496"/>
    </source>
</evidence>
<feature type="chain" id="PRO_5012052470" evidence="13">
    <location>
        <begin position="20"/>
        <end position="745"/>
    </location>
</feature>